<dbReference type="SUPFAM" id="SSF48065">
    <property type="entry name" value="DBL homology domain (DH-domain)"/>
    <property type="match status" value="1"/>
</dbReference>
<evidence type="ECO:0000313" key="1">
    <source>
        <dbReference type="EMBL" id="CAD7231171.1"/>
    </source>
</evidence>
<accession>A0A7R8WGB5</accession>
<dbReference type="Pfam" id="PF00621">
    <property type="entry name" value="RhoGEF"/>
    <property type="match status" value="1"/>
</dbReference>
<organism evidence="1">
    <name type="scientific">Cyprideis torosa</name>
    <dbReference type="NCBI Taxonomy" id="163714"/>
    <lineage>
        <taxon>Eukaryota</taxon>
        <taxon>Metazoa</taxon>
        <taxon>Ecdysozoa</taxon>
        <taxon>Arthropoda</taxon>
        <taxon>Crustacea</taxon>
        <taxon>Oligostraca</taxon>
        <taxon>Ostracoda</taxon>
        <taxon>Podocopa</taxon>
        <taxon>Podocopida</taxon>
        <taxon>Cytherocopina</taxon>
        <taxon>Cytheroidea</taxon>
        <taxon>Cytherideidae</taxon>
        <taxon>Cyprideis</taxon>
    </lineage>
</organism>
<name>A0A7R8WGB5_9CRUS</name>
<dbReference type="OrthoDB" id="2272012at2759"/>
<dbReference type="GO" id="GO:0005085">
    <property type="term" value="F:guanyl-nucleotide exchange factor activity"/>
    <property type="evidence" value="ECO:0007669"/>
    <property type="project" value="InterPro"/>
</dbReference>
<dbReference type="PANTHER" id="PTHR12845">
    <property type="entry name" value="GUANINE NUCLEOTIDE EXCHANGE FACTOR"/>
    <property type="match status" value="1"/>
</dbReference>
<protein>
    <submittedName>
        <fullName evidence="1">Uncharacterized protein</fullName>
    </submittedName>
</protein>
<dbReference type="InterPro" id="IPR047271">
    <property type="entry name" value="Ephexin-like"/>
</dbReference>
<gene>
    <name evidence="1" type="ORF">CTOB1V02_LOCUS9025</name>
</gene>
<dbReference type="SMART" id="SM00325">
    <property type="entry name" value="RhoGEF"/>
    <property type="match status" value="1"/>
</dbReference>
<dbReference type="Gene3D" id="1.20.900.10">
    <property type="entry name" value="Dbl homology (DH) domain"/>
    <property type="match status" value="1"/>
</dbReference>
<dbReference type="EMBL" id="OB663248">
    <property type="protein sequence ID" value="CAD7231171.1"/>
    <property type="molecule type" value="Genomic_DNA"/>
</dbReference>
<sequence>MSEEVTRIIAAPIPHPRQTWLDYVRELGYQGSVPEDVRDLQESYYDILLAEQNYQKELRILKNGFLDGLRDVLPGTVTKILEEDVENLLIASQKLTVSLEGVYEENFILHNGVSDILDEMIQQRAFRPFQQYCMDYLYVHDRIQRYKTRRDFQTKLSELEQIISETNQESLKLEGLLPRPTSQIMKYARLLGEVIKKQEKCGDVDASIITRHVETHKEIKKIAALCDEAKRDKEKEVKVADCYKSFDFSEVPSRELPPWTMPRYLLYHQELQPGARDEPTCEANRIAVRIRSLQWWTLSGWESPDGEKIRLNKFNTD</sequence>
<dbReference type="InterPro" id="IPR000219">
    <property type="entry name" value="DH_dom"/>
</dbReference>
<proteinExistence type="predicted"/>
<dbReference type="AlphaFoldDB" id="A0A7R8WGB5"/>
<dbReference type="PANTHER" id="PTHR12845:SF5">
    <property type="entry name" value="EPHEXIN, ISOFORM D"/>
    <property type="match status" value="1"/>
</dbReference>
<dbReference type="InterPro" id="IPR035899">
    <property type="entry name" value="DBL_dom_sf"/>
</dbReference>
<dbReference type="PROSITE" id="PS50010">
    <property type="entry name" value="DH_2"/>
    <property type="match status" value="1"/>
</dbReference>
<reference evidence="1" key="1">
    <citation type="submission" date="2020-11" db="EMBL/GenBank/DDBJ databases">
        <authorList>
            <person name="Tran Van P."/>
        </authorList>
    </citation>
    <scope>NUCLEOTIDE SEQUENCE</scope>
</reference>